<evidence type="ECO:0000313" key="2">
    <source>
        <dbReference type="EMBL" id="SDK19473.1"/>
    </source>
</evidence>
<reference evidence="2 3" key="1">
    <citation type="submission" date="2016-10" db="EMBL/GenBank/DDBJ databases">
        <authorList>
            <person name="Varghese N."/>
            <person name="Submissions S."/>
        </authorList>
    </citation>
    <scope>NUCLEOTIDE SEQUENCE [LARGE SCALE GENOMIC DNA]</scope>
    <source>
        <strain evidence="2 3">DSM 2373</strain>
    </source>
</reference>
<feature type="transmembrane region" description="Helical" evidence="1">
    <location>
        <begin position="131"/>
        <end position="158"/>
    </location>
</feature>
<proteinExistence type="predicted"/>
<feature type="transmembrane region" description="Helical" evidence="1">
    <location>
        <begin position="164"/>
        <end position="186"/>
    </location>
</feature>
<dbReference type="Proteomes" id="UP000326500">
    <property type="component" value="Unassembled WGS sequence"/>
</dbReference>
<dbReference type="OrthoDB" id="86287at2157"/>
<keyword evidence="1" id="KW-0472">Membrane</keyword>
<dbReference type="RefSeq" id="WP_066957843.1">
    <property type="nucleotide sequence ID" value="NZ_BCNX01000008.1"/>
</dbReference>
<dbReference type="PANTHER" id="PTHR43471:SF14">
    <property type="entry name" value="ABC-2 TYPE TRANSPORT SYSTEM PERMEASE PROTEIN"/>
    <property type="match status" value="1"/>
</dbReference>
<keyword evidence="1" id="KW-0812">Transmembrane</keyword>
<keyword evidence="1" id="KW-1133">Transmembrane helix</keyword>
<evidence type="ECO:0000313" key="3">
    <source>
        <dbReference type="Proteomes" id="UP000326500"/>
    </source>
</evidence>
<dbReference type="EMBL" id="FNFT01000005">
    <property type="protein sequence ID" value="SDK19473.1"/>
    <property type="molecule type" value="Genomic_DNA"/>
</dbReference>
<feature type="transmembrane region" description="Helical" evidence="1">
    <location>
        <begin position="79"/>
        <end position="103"/>
    </location>
</feature>
<sequence length="322" mass="34567">MTAERVFTVAQKEFTDQITGWRFLVILALFLAIALVGTYSGVVSYERELDRYSEQLAAMDNQNDGPAGMMPAKPPVEGVYSSMFLTLISYGGLLAIAVGSGLVSGEKESRSLKSLLSHPVYRDEVINGKALGGVALLALVVGSVLAISTALLLVFSIVPAAGDLWMILTYAGVILLFLVTFFSIALALSTLCRESGSALLLSVVVFILLVFLFPYATTHIGMALMMEEPDPTAYGGDISSEEFQAAFTAYYGQFDLIQSIGNLASPQMATNALIQGIANAPTSGATLEDTLGEIWSSVVALILYPTVFFAVAYTRFMRMDIR</sequence>
<dbReference type="STRING" id="2200.GCA_001571405_01624"/>
<feature type="transmembrane region" description="Helical" evidence="1">
    <location>
        <begin position="198"/>
        <end position="216"/>
    </location>
</feature>
<dbReference type="AlphaFoldDB" id="A0A1G8ZWN9"/>
<name>A0A1G8ZWN9_9EURY</name>
<evidence type="ECO:0000256" key="1">
    <source>
        <dbReference type="SAM" id="Phobius"/>
    </source>
</evidence>
<protein>
    <submittedName>
        <fullName evidence="2">ABC-2 type transport system permease protein</fullName>
    </submittedName>
</protein>
<dbReference type="GO" id="GO:0140359">
    <property type="term" value="F:ABC-type transporter activity"/>
    <property type="evidence" value="ECO:0007669"/>
    <property type="project" value="InterPro"/>
</dbReference>
<organism evidence="2 3">
    <name type="scientific">Methanoculleus thermophilus</name>
    <dbReference type="NCBI Taxonomy" id="2200"/>
    <lineage>
        <taxon>Archaea</taxon>
        <taxon>Methanobacteriati</taxon>
        <taxon>Methanobacteriota</taxon>
        <taxon>Stenosarchaea group</taxon>
        <taxon>Methanomicrobia</taxon>
        <taxon>Methanomicrobiales</taxon>
        <taxon>Methanomicrobiaceae</taxon>
        <taxon>Methanoculleus</taxon>
    </lineage>
</organism>
<keyword evidence="3" id="KW-1185">Reference proteome</keyword>
<accession>A0A1G8ZWN9</accession>
<dbReference type="Pfam" id="PF12679">
    <property type="entry name" value="ABC2_membrane_2"/>
    <property type="match status" value="1"/>
</dbReference>
<feature type="transmembrane region" description="Helical" evidence="1">
    <location>
        <begin position="294"/>
        <end position="313"/>
    </location>
</feature>
<gene>
    <name evidence="2" type="ORF">SAMN04488571_10554</name>
</gene>
<feature type="transmembrane region" description="Helical" evidence="1">
    <location>
        <begin position="21"/>
        <end position="42"/>
    </location>
</feature>
<dbReference type="PANTHER" id="PTHR43471">
    <property type="entry name" value="ABC TRANSPORTER PERMEASE"/>
    <property type="match status" value="1"/>
</dbReference>
<dbReference type="GO" id="GO:0005886">
    <property type="term" value="C:plasma membrane"/>
    <property type="evidence" value="ECO:0007669"/>
    <property type="project" value="UniProtKB-SubCell"/>
</dbReference>